<dbReference type="InterPro" id="IPR001584">
    <property type="entry name" value="Integrase_cat-core"/>
</dbReference>
<accession>A0A8G2M619</accession>
<dbReference type="Gene3D" id="3.30.420.10">
    <property type="entry name" value="Ribonuclease H-like superfamily/Ribonuclease H"/>
    <property type="match status" value="1"/>
</dbReference>
<protein>
    <submittedName>
        <fullName evidence="2">Integrase core domain</fullName>
    </submittedName>
</protein>
<evidence type="ECO:0000259" key="1">
    <source>
        <dbReference type="PROSITE" id="PS50994"/>
    </source>
</evidence>
<comment type="caution">
    <text evidence="2">The sequence shown here is derived from an EMBL/GenBank/DDBJ whole genome shotgun (WGS) entry which is preliminary data.</text>
</comment>
<gene>
    <name evidence="2" type="ORF">NCTC11819_01674</name>
</gene>
<dbReference type="AlphaFoldDB" id="A0A8G2M619"/>
<dbReference type="GO" id="GO:0015074">
    <property type="term" value="P:DNA integration"/>
    <property type="evidence" value="ECO:0007669"/>
    <property type="project" value="InterPro"/>
</dbReference>
<evidence type="ECO:0000313" key="2">
    <source>
        <dbReference type="EMBL" id="STO17091.1"/>
    </source>
</evidence>
<dbReference type="PANTHER" id="PTHR46889:SF4">
    <property type="entry name" value="TRANSPOSASE INSO FOR INSERTION SEQUENCE ELEMENT IS911B-RELATED"/>
    <property type="match status" value="1"/>
</dbReference>
<dbReference type="InterPro" id="IPR050900">
    <property type="entry name" value="Transposase_IS3/IS150/IS904"/>
</dbReference>
<reference evidence="2 3" key="1">
    <citation type="submission" date="2018-06" db="EMBL/GenBank/DDBJ databases">
        <authorList>
            <consortium name="Pathogen Informatics"/>
            <person name="Doyle S."/>
        </authorList>
    </citation>
    <scope>NUCLEOTIDE SEQUENCE [LARGE SCALE GENOMIC DNA]</scope>
    <source>
        <strain evidence="2 3">NCTC11819</strain>
    </source>
</reference>
<dbReference type="EMBL" id="UGGQ01000006">
    <property type="protein sequence ID" value="STO17091.1"/>
    <property type="molecule type" value="Genomic_DNA"/>
</dbReference>
<dbReference type="InterPro" id="IPR036397">
    <property type="entry name" value="RNaseH_sf"/>
</dbReference>
<dbReference type="Proteomes" id="UP000255284">
    <property type="component" value="Unassembled WGS sequence"/>
</dbReference>
<organism evidence="2 3">
    <name type="scientific">Mobiluncus mulieris</name>
    <dbReference type="NCBI Taxonomy" id="2052"/>
    <lineage>
        <taxon>Bacteria</taxon>
        <taxon>Bacillati</taxon>
        <taxon>Actinomycetota</taxon>
        <taxon>Actinomycetes</taxon>
        <taxon>Actinomycetales</taxon>
        <taxon>Actinomycetaceae</taxon>
        <taxon>Mobiluncus</taxon>
    </lineage>
</organism>
<feature type="domain" description="Integrase catalytic" evidence="1">
    <location>
        <begin position="41"/>
        <end position="134"/>
    </location>
</feature>
<proteinExistence type="predicted"/>
<evidence type="ECO:0000313" key="3">
    <source>
        <dbReference type="Proteomes" id="UP000255284"/>
    </source>
</evidence>
<dbReference type="PANTHER" id="PTHR46889">
    <property type="entry name" value="TRANSPOSASE INSF FOR INSERTION SEQUENCE IS3B-RELATED"/>
    <property type="match status" value="1"/>
</dbReference>
<dbReference type="PROSITE" id="PS50994">
    <property type="entry name" value="INTEGRASE"/>
    <property type="match status" value="1"/>
</dbReference>
<dbReference type="Pfam" id="PF13683">
    <property type="entry name" value="rve_3"/>
    <property type="match status" value="1"/>
</dbReference>
<dbReference type="GO" id="GO:0003676">
    <property type="term" value="F:nucleic acid binding"/>
    <property type="evidence" value="ECO:0007669"/>
    <property type="project" value="InterPro"/>
</dbReference>
<dbReference type="SUPFAM" id="SSF53098">
    <property type="entry name" value="Ribonuclease H-like"/>
    <property type="match status" value="1"/>
</dbReference>
<dbReference type="InterPro" id="IPR012337">
    <property type="entry name" value="RNaseH-like_sf"/>
</dbReference>
<name>A0A8G2M619_9ACTO</name>
<sequence>MCFRAKLWVGFYPPRWLLSRCLAALNQAIHNAKETVGLVHYSDHGSQYVSLVYNQRLAEYGITPSTGSVGDSYDNALAENVNGSYKNELIHNRRWESVLEVETAIFEWVSWWNTTRLHENLNYQTPQETEDQYWQNTRKYETIKSKVHA</sequence>